<proteinExistence type="predicted"/>
<dbReference type="PANTHER" id="PTHR39337">
    <property type="entry name" value="BLR5642 PROTEIN"/>
    <property type="match status" value="1"/>
</dbReference>
<accession>A0A1I3BLA0</accession>
<dbReference type="RefSeq" id="WP_092047647.1">
    <property type="nucleotide sequence ID" value="NZ_FOQD01000001.1"/>
</dbReference>
<sequence length="195" mass="21878">MRKLTASNDMDGRFKNVELFTIGHSNQPLEDFLDLLKQHQITALVDIRRFPGSRAFPQFNQETLSTALRDHGIEYHWFESLGGRRPASKSAGPSPNLGLKNPSFRNYADYMATGDFQTGIEALSKIAAAKKTAIMCSESVFWRCHRRLVSDFWTAQGGLIQHIFSSGEIKPHQMTEGAKINQGTVTYPGPKTLFD</sequence>
<dbReference type="OrthoDB" id="9789109at2"/>
<dbReference type="InterPro" id="IPR014519">
    <property type="entry name" value="UCP024492"/>
</dbReference>
<dbReference type="AlphaFoldDB" id="A0A1I3BLA0"/>
<dbReference type="STRING" id="1576369.SAMN05421753_101520"/>
<evidence type="ECO:0000313" key="2">
    <source>
        <dbReference type="Proteomes" id="UP000199518"/>
    </source>
</evidence>
<keyword evidence="2" id="KW-1185">Reference proteome</keyword>
<dbReference type="Proteomes" id="UP000199518">
    <property type="component" value="Unassembled WGS sequence"/>
</dbReference>
<name>A0A1I3BLA0_9PLAN</name>
<gene>
    <name evidence="1" type="ORF">SAMN05421753_101520</name>
</gene>
<dbReference type="PANTHER" id="PTHR39337:SF1">
    <property type="entry name" value="BLR5642 PROTEIN"/>
    <property type="match status" value="1"/>
</dbReference>
<protein>
    <recommendedName>
        <fullName evidence="3">DUF488 domain-containing protein</fullName>
    </recommendedName>
</protein>
<dbReference type="EMBL" id="FOQD01000001">
    <property type="protein sequence ID" value="SFH63094.1"/>
    <property type="molecule type" value="Genomic_DNA"/>
</dbReference>
<dbReference type="Pfam" id="PF04343">
    <property type="entry name" value="DUF488"/>
    <property type="match status" value="1"/>
</dbReference>
<evidence type="ECO:0008006" key="3">
    <source>
        <dbReference type="Google" id="ProtNLM"/>
    </source>
</evidence>
<evidence type="ECO:0000313" key="1">
    <source>
        <dbReference type="EMBL" id="SFH63094.1"/>
    </source>
</evidence>
<organism evidence="1 2">
    <name type="scientific">Planctomicrobium piriforme</name>
    <dbReference type="NCBI Taxonomy" id="1576369"/>
    <lineage>
        <taxon>Bacteria</taxon>
        <taxon>Pseudomonadati</taxon>
        <taxon>Planctomycetota</taxon>
        <taxon>Planctomycetia</taxon>
        <taxon>Planctomycetales</taxon>
        <taxon>Planctomycetaceae</taxon>
        <taxon>Planctomicrobium</taxon>
    </lineage>
</organism>
<dbReference type="InterPro" id="IPR007438">
    <property type="entry name" value="DUF488"/>
</dbReference>
<reference evidence="2" key="1">
    <citation type="submission" date="2016-10" db="EMBL/GenBank/DDBJ databases">
        <authorList>
            <person name="Varghese N."/>
            <person name="Submissions S."/>
        </authorList>
    </citation>
    <scope>NUCLEOTIDE SEQUENCE [LARGE SCALE GENOMIC DNA]</scope>
    <source>
        <strain evidence="2">DSM 26348</strain>
    </source>
</reference>
<dbReference type="PIRSF" id="PIRSF024492">
    <property type="entry name" value="UCP024492"/>
    <property type="match status" value="1"/>
</dbReference>